<dbReference type="InterPro" id="IPR011989">
    <property type="entry name" value="ARM-like"/>
</dbReference>
<accession>A0A080V997</accession>
<dbReference type="eggNOG" id="COG1413">
    <property type="taxonomic scope" value="Bacteria"/>
</dbReference>
<dbReference type="EMBL" id="NSNE01000001">
    <property type="protein sequence ID" value="RPM23521.1"/>
    <property type="molecule type" value="Genomic_DNA"/>
</dbReference>
<evidence type="ECO:0000313" key="2">
    <source>
        <dbReference type="Proteomes" id="UP000284767"/>
    </source>
</evidence>
<sequence length="329" mass="36685">MISKWLFSGAFLFELSSWASVFADLPFGQALALYLFAHGLGSALLCVGVWLLLPRRYKFPLPWSPLFLFSLAFFVPLIGAVGVAAAVFPALYLPRQRGEQAWQAMGVPELPFRPKEKRLDMMFSDGGLQDVLRHAPDPNQRLTAIFATRRMPGKEAIPILKLALRDPADDVRLLAYSMLDQKESRINQRIEAALGRLAGATPARRGALHGTLARWYWELAYLGLAQGSVLEHILEQAREHTDQALRGTPSADLHLLAGRIALEQGRLEDAGRALQAAEEAGIDSAQLAPFRAEVAFFQRRYRDIPRLLAGMPDDMLQRPPFAALARYWT</sequence>
<dbReference type="AlphaFoldDB" id="A0A080V997"/>
<evidence type="ECO:0000313" key="1">
    <source>
        <dbReference type="EMBL" id="RPM23521.1"/>
    </source>
</evidence>
<organism evidence="1 2">
    <name type="scientific">Pseudomonas aeruginosa</name>
    <dbReference type="NCBI Taxonomy" id="287"/>
    <lineage>
        <taxon>Bacteria</taxon>
        <taxon>Pseudomonadati</taxon>
        <taxon>Pseudomonadota</taxon>
        <taxon>Gammaproteobacteria</taxon>
        <taxon>Pseudomonadales</taxon>
        <taxon>Pseudomonadaceae</taxon>
        <taxon>Pseudomonas</taxon>
    </lineage>
</organism>
<gene>
    <name evidence="1" type="ORF">IPC1295_03175</name>
</gene>
<name>A0A080V997_PSEAI</name>
<dbReference type="Gene3D" id="1.25.10.10">
    <property type="entry name" value="Leucine-rich Repeat Variant"/>
    <property type="match status" value="1"/>
</dbReference>
<protein>
    <submittedName>
        <fullName evidence="1">Transporter</fullName>
    </submittedName>
</protein>
<comment type="caution">
    <text evidence="1">The sequence shown here is derived from an EMBL/GenBank/DDBJ whole genome shotgun (WGS) entry which is preliminary data.</text>
</comment>
<reference evidence="1 2" key="2">
    <citation type="submission" date="2019-01" db="EMBL/GenBank/DDBJ databases">
        <title>The Pseudomonas aeruginosa pan-genome provides new insights on its population structure, horizontal gene transfer and pathogenicity.</title>
        <authorList>
            <person name="Freschi L."/>
            <person name="Vincent A.T."/>
            <person name="Jeukens J."/>
            <person name="Emond-Rheault J.-G."/>
            <person name="Kukavica-Ibrulj I."/>
            <person name="Dupont M.-J."/>
            <person name="Charette S.J."/>
            <person name="Boyle B."/>
            <person name="Levesque R.C."/>
        </authorList>
    </citation>
    <scope>NUCLEOTIDE SEQUENCE [LARGE SCALE GENOMIC DNA]</scope>
    <source>
        <strain evidence="1 2">PA-W36</strain>
    </source>
</reference>
<reference evidence="1 2" key="1">
    <citation type="submission" date="2017-08" db="EMBL/GenBank/DDBJ databases">
        <authorList>
            <person name="Feschi L."/>
            <person name="Jeukens J."/>
            <person name="Emond-Rheault J.-G."/>
            <person name="Kukavica-Ibrulj I."/>
            <person name="Boyle B."/>
            <person name="Levesque R.C."/>
        </authorList>
    </citation>
    <scope>NUCLEOTIDE SEQUENCE [LARGE SCALE GENOMIC DNA]</scope>
    <source>
        <strain evidence="1 2">PA-W36</strain>
    </source>
</reference>
<proteinExistence type="predicted"/>
<accession>A0A1S1C9A0</accession>
<dbReference type="RefSeq" id="WP_003143628.1">
    <property type="nucleotide sequence ID" value="NZ_BSAO01000015.1"/>
</dbReference>
<dbReference type="Proteomes" id="UP000284767">
    <property type="component" value="Unassembled WGS sequence"/>
</dbReference>